<dbReference type="PANTHER" id="PTHR42895">
    <property type="entry name" value="IRON-SULFUR CLUSTER-BINDING PROTEIN-RELATED"/>
    <property type="match status" value="1"/>
</dbReference>
<comment type="caution">
    <text evidence="2">The sequence shown here is derived from an EMBL/GenBank/DDBJ whole genome shotgun (WGS) entry which is preliminary data.</text>
</comment>
<dbReference type="Pfam" id="PF00111">
    <property type="entry name" value="Fer2"/>
    <property type="match status" value="1"/>
</dbReference>
<dbReference type="InterPro" id="IPR027980">
    <property type="entry name" value="RACo_C"/>
</dbReference>
<dbReference type="InterPro" id="IPR012675">
    <property type="entry name" value="Beta-grasp_dom_sf"/>
</dbReference>
<proteinExistence type="predicted"/>
<dbReference type="CDD" id="cd00207">
    <property type="entry name" value="fer2"/>
    <property type="match status" value="1"/>
</dbReference>
<dbReference type="InterPro" id="IPR036010">
    <property type="entry name" value="2Fe-2S_ferredoxin-like_sf"/>
</dbReference>
<evidence type="ECO:0000259" key="1">
    <source>
        <dbReference type="PROSITE" id="PS51085"/>
    </source>
</evidence>
<dbReference type="PROSITE" id="PS51085">
    <property type="entry name" value="2FE2S_FER_2"/>
    <property type="match status" value="1"/>
</dbReference>
<dbReference type="AlphaFoldDB" id="A0A7C4F9H1"/>
<dbReference type="InterPro" id="IPR001041">
    <property type="entry name" value="2Fe-2S_ferredoxin-type"/>
</dbReference>
<dbReference type="InterPro" id="IPR041414">
    <property type="entry name" value="Raco-like_middle"/>
</dbReference>
<sequence length="618" mass="67099">MAAEDHVEYAVRFLPHNVAAKVVRGTTILEAAIKCGIGVRSVCGGKGLCGKCKVVVRKGSVEARKSDLLKREEVERGYVLACQARIIEDIEVEIPIESQIGKPRLQSSVVLPSVKPKPVIRQESLPPSSLPGIFPAYRPGAGVLEKLSEIESKGLQRIYAVLSDARRRVVDVSEGERGLYGLAVDIGTTKIAAALVDISKGKVLDTVSEFNKQLIYGEDIVSRIRFALDKGDGLTKMQKAAVETINTAIEALCRRHGVPREDIYMVTAAGNTAMTYLFVGLDPYPLIKSFKERAEVPRTPYWLEARDLGLSVNNNADIYVLPCAGRFLGGDVVGDIITAGLNFSEKPALLVDIGTNTEVVIGCRDWFLGTTAPAGPAFEGWGLAHGVRAIAGAIESVTIDTKTCRAVYKTIDNAKPIGICGSGYIDLLAQLFVNGLIDVFGKFYGDCGCPYIRRREKGYEYIVAPAEETATGRDIVVTEEDLHNIIDSKSSVCSAISILLKKMLLTVHDISKVYVCGAFGNYLNLNSAMTIGMIPEFTGAKVEYIGNGSLGGAILTLLSEDYRAEAERVAKLLASIELLLDPDFVEEYQAGFILPGKKELFPTWRDASRNIKPWKPSC</sequence>
<protein>
    <submittedName>
        <fullName evidence="2">DUF4445 domain-containing protein</fullName>
    </submittedName>
</protein>
<dbReference type="SUPFAM" id="SSF53067">
    <property type="entry name" value="Actin-like ATPase domain"/>
    <property type="match status" value="1"/>
</dbReference>
<dbReference type="PANTHER" id="PTHR42895:SF2">
    <property type="entry name" value="IRON-SULFUR CLUSTER PROTEIN"/>
    <property type="match status" value="1"/>
</dbReference>
<feature type="domain" description="2Fe-2S ferredoxin-type" evidence="1">
    <location>
        <begin position="9"/>
        <end position="98"/>
    </location>
</feature>
<reference evidence="2" key="1">
    <citation type="journal article" date="2020" name="mSystems">
        <title>Genome- and Community-Level Interaction Insights into Carbon Utilization and Element Cycling Functions of Hydrothermarchaeota in Hydrothermal Sediment.</title>
        <authorList>
            <person name="Zhou Z."/>
            <person name="Liu Y."/>
            <person name="Xu W."/>
            <person name="Pan J."/>
            <person name="Luo Z.H."/>
            <person name="Li M."/>
        </authorList>
    </citation>
    <scope>NUCLEOTIDE SEQUENCE [LARGE SCALE GENOMIC DNA]</scope>
    <source>
        <strain evidence="2">SpSt-735</strain>
    </source>
</reference>
<evidence type="ECO:0000313" key="2">
    <source>
        <dbReference type="EMBL" id="HGI44024.1"/>
    </source>
</evidence>
<dbReference type="Pfam" id="PF14574">
    <property type="entry name" value="RACo_C_ter"/>
    <property type="match status" value="1"/>
</dbReference>
<dbReference type="Gene3D" id="3.30.420.480">
    <property type="entry name" value="Domain of unknown function (DUF4445)"/>
    <property type="match status" value="1"/>
</dbReference>
<accession>A0A7C4F9H1</accession>
<dbReference type="SUPFAM" id="SSF54292">
    <property type="entry name" value="2Fe-2S ferredoxin-like"/>
    <property type="match status" value="1"/>
</dbReference>
<gene>
    <name evidence="2" type="ORF">ENV17_06550</name>
</gene>
<dbReference type="InterPro" id="IPR052911">
    <property type="entry name" value="Corrinoid_activation_enz"/>
</dbReference>
<dbReference type="Pfam" id="PF17651">
    <property type="entry name" value="Raco_middle"/>
    <property type="match status" value="1"/>
</dbReference>
<dbReference type="Gene3D" id="3.10.20.30">
    <property type="match status" value="1"/>
</dbReference>
<dbReference type="GO" id="GO:0051536">
    <property type="term" value="F:iron-sulfur cluster binding"/>
    <property type="evidence" value="ECO:0007669"/>
    <property type="project" value="InterPro"/>
</dbReference>
<dbReference type="InterPro" id="IPR042259">
    <property type="entry name" value="Raco-like_middle_sf"/>
</dbReference>
<organism evidence="2">
    <name type="scientific">Thermofilum pendens</name>
    <dbReference type="NCBI Taxonomy" id="2269"/>
    <lineage>
        <taxon>Archaea</taxon>
        <taxon>Thermoproteota</taxon>
        <taxon>Thermoprotei</taxon>
        <taxon>Thermofilales</taxon>
        <taxon>Thermofilaceae</taxon>
        <taxon>Thermofilum</taxon>
    </lineage>
</organism>
<dbReference type="EMBL" id="DTFI01000174">
    <property type="protein sequence ID" value="HGI44024.1"/>
    <property type="molecule type" value="Genomic_DNA"/>
</dbReference>
<name>A0A7C4F9H1_THEPE</name>
<dbReference type="InterPro" id="IPR043129">
    <property type="entry name" value="ATPase_NBD"/>
</dbReference>